<proteinExistence type="predicted"/>
<dbReference type="EMBL" id="CADCWM010000114">
    <property type="protein sequence ID" value="CAA9545370.1"/>
    <property type="molecule type" value="Genomic_DNA"/>
</dbReference>
<feature type="non-terminal residue" evidence="2">
    <location>
        <position position="1"/>
    </location>
</feature>
<keyword evidence="2" id="KW-0067">ATP-binding</keyword>
<feature type="compositionally biased region" description="Polar residues" evidence="1">
    <location>
        <begin position="1"/>
        <end position="10"/>
    </location>
</feature>
<feature type="compositionally biased region" description="Basic and acidic residues" evidence="1">
    <location>
        <begin position="42"/>
        <end position="55"/>
    </location>
</feature>
<organism evidence="2">
    <name type="scientific">uncultured Thermomicrobiales bacterium</name>
    <dbReference type="NCBI Taxonomy" id="1645740"/>
    <lineage>
        <taxon>Bacteria</taxon>
        <taxon>Pseudomonadati</taxon>
        <taxon>Thermomicrobiota</taxon>
        <taxon>Thermomicrobia</taxon>
        <taxon>Thermomicrobiales</taxon>
        <taxon>environmental samples</taxon>
    </lineage>
</organism>
<dbReference type="GO" id="GO:0005524">
    <property type="term" value="F:ATP binding"/>
    <property type="evidence" value="ECO:0007669"/>
    <property type="project" value="UniProtKB-KW"/>
</dbReference>
<protein>
    <submittedName>
        <fullName evidence="2">Ribose ABC transport system, ATP-binding protein RbsA</fullName>
    </submittedName>
</protein>
<name>A0A6J4UAD3_9BACT</name>
<sequence>ELTPHRTTPPRNDGHRQVLPRRARAQERPAHAAPGRGAGADGGERGGQEHADQGARRGARAGRGHDPHRRQGVRLRHAAGRQAGGRGGHLPGVQPRPGHERPREH</sequence>
<gene>
    <name evidence="2" type="ORF">AVDCRST_MAG88-358</name>
</gene>
<feature type="region of interest" description="Disordered" evidence="1">
    <location>
        <begin position="1"/>
        <end position="105"/>
    </location>
</feature>
<evidence type="ECO:0000313" key="2">
    <source>
        <dbReference type="EMBL" id="CAA9545370.1"/>
    </source>
</evidence>
<evidence type="ECO:0000256" key="1">
    <source>
        <dbReference type="SAM" id="MobiDB-lite"/>
    </source>
</evidence>
<keyword evidence="2" id="KW-0547">Nucleotide-binding</keyword>
<feature type="non-terminal residue" evidence="2">
    <location>
        <position position="105"/>
    </location>
</feature>
<feature type="compositionally biased region" description="Basic residues" evidence="1">
    <location>
        <begin position="57"/>
        <end position="79"/>
    </location>
</feature>
<dbReference type="AlphaFoldDB" id="A0A6J4UAD3"/>
<accession>A0A6J4UAD3</accession>
<reference evidence="2" key="1">
    <citation type="submission" date="2020-02" db="EMBL/GenBank/DDBJ databases">
        <authorList>
            <person name="Meier V. D."/>
        </authorList>
    </citation>
    <scope>NUCLEOTIDE SEQUENCE</scope>
    <source>
        <strain evidence="2">AVDCRST_MAG88</strain>
    </source>
</reference>